<dbReference type="PANTHER" id="PTHR33048:SF96">
    <property type="entry name" value="INTEGRAL MEMBRANE PROTEIN"/>
    <property type="match status" value="1"/>
</dbReference>
<evidence type="ECO:0000256" key="3">
    <source>
        <dbReference type="ARBA" id="ARBA00022989"/>
    </source>
</evidence>
<feature type="transmembrane region" description="Helical" evidence="7">
    <location>
        <begin position="131"/>
        <end position="152"/>
    </location>
</feature>
<keyword evidence="3 7" id="KW-1133">Transmembrane helix</keyword>
<accession>A0A1Y2DP19</accession>
<dbReference type="GeneID" id="63780904"/>
<feature type="transmembrane region" description="Helical" evidence="7">
    <location>
        <begin position="53"/>
        <end position="75"/>
    </location>
</feature>
<comment type="caution">
    <text evidence="9">The sequence shown here is derived from an EMBL/GenBank/DDBJ whole genome shotgun (WGS) entry which is preliminary data.</text>
</comment>
<dbReference type="RefSeq" id="XP_040713146.1">
    <property type="nucleotide sequence ID" value="XM_040864692.1"/>
</dbReference>
<evidence type="ECO:0000256" key="2">
    <source>
        <dbReference type="ARBA" id="ARBA00022692"/>
    </source>
</evidence>
<feature type="region of interest" description="Disordered" evidence="6">
    <location>
        <begin position="293"/>
        <end position="374"/>
    </location>
</feature>
<comment type="subcellular location">
    <subcellularLocation>
        <location evidence="1">Membrane</location>
        <topology evidence="1">Multi-pass membrane protein</topology>
    </subcellularLocation>
</comment>
<keyword evidence="10" id="KW-1185">Reference proteome</keyword>
<proteinExistence type="inferred from homology"/>
<feature type="transmembrane region" description="Helical" evidence="7">
    <location>
        <begin position="213"/>
        <end position="231"/>
    </location>
</feature>
<evidence type="ECO:0000313" key="10">
    <source>
        <dbReference type="Proteomes" id="UP000193689"/>
    </source>
</evidence>
<sequence length="391" mass="43629">MAIIMGRDLDDSVVSRASQLFAVDLAFVIMAFLAVVMRCYVRIIMVKGFGLDDYTMVAALMSYIVYCSFSINGTFHGTGRHADSTPIEERNIAMWSWWFCYLFYSVTMIISKVSIGYFLLRVTVKKAHTWIIYGAVLLSIFAGVIFFFVTLFQCNPISYFWNQNHQDGTCIDPNIIIALAFIYSIFSVICDFTLALLPAFLIAGLKMNKRTKVLLIPLMAMGTIASAGVIVRMPYLTKIKDPDFLWSTTDVAIWSTIEQGLAITAGSLATLRPLIRLAYAKLGYKTSRPSNYGLGGTGKPLGSGHIGSRGPRDMYSLSSVPKESEQGWNEQQHTDDPPMGIRTFISTGKQSPSGRTDSEEELRPTGNSKEEIDFRRVVVAKTFLTTTEEMR</sequence>
<evidence type="ECO:0000256" key="4">
    <source>
        <dbReference type="ARBA" id="ARBA00023136"/>
    </source>
</evidence>
<keyword evidence="2 7" id="KW-0812">Transmembrane</keyword>
<feature type="transmembrane region" description="Helical" evidence="7">
    <location>
        <begin position="95"/>
        <end position="119"/>
    </location>
</feature>
<dbReference type="InParanoid" id="A0A1Y2DP19"/>
<keyword evidence="4 7" id="KW-0472">Membrane</keyword>
<evidence type="ECO:0000259" key="8">
    <source>
        <dbReference type="Pfam" id="PF20684"/>
    </source>
</evidence>
<evidence type="ECO:0000256" key="5">
    <source>
        <dbReference type="ARBA" id="ARBA00038359"/>
    </source>
</evidence>
<evidence type="ECO:0000256" key="7">
    <source>
        <dbReference type="SAM" id="Phobius"/>
    </source>
</evidence>
<evidence type="ECO:0000313" key="9">
    <source>
        <dbReference type="EMBL" id="ORY60919.1"/>
    </source>
</evidence>
<dbReference type="PANTHER" id="PTHR33048">
    <property type="entry name" value="PTH11-LIKE INTEGRAL MEMBRANE PROTEIN (AFU_ORTHOLOGUE AFUA_5G11245)"/>
    <property type="match status" value="1"/>
</dbReference>
<dbReference type="OrthoDB" id="3923077at2759"/>
<feature type="compositionally biased region" description="Gly residues" evidence="6">
    <location>
        <begin position="293"/>
        <end position="307"/>
    </location>
</feature>
<gene>
    <name evidence="9" type="ORF">BCR38DRAFT_49229</name>
</gene>
<name>A0A1Y2DP19_9PEZI</name>
<dbReference type="EMBL" id="MCFJ01000011">
    <property type="protein sequence ID" value="ORY60919.1"/>
    <property type="molecule type" value="Genomic_DNA"/>
</dbReference>
<feature type="transmembrane region" description="Helical" evidence="7">
    <location>
        <begin position="175"/>
        <end position="201"/>
    </location>
</feature>
<reference evidence="9 10" key="1">
    <citation type="submission" date="2016-07" db="EMBL/GenBank/DDBJ databases">
        <title>Pervasive Adenine N6-methylation of Active Genes in Fungi.</title>
        <authorList>
            <consortium name="DOE Joint Genome Institute"/>
            <person name="Mondo S.J."/>
            <person name="Dannebaum R.O."/>
            <person name="Kuo R.C."/>
            <person name="Labutti K."/>
            <person name="Haridas S."/>
            <person name="Kuo A."/>
            <person name="Salamov A."/>
            <person name="Ahrendt S.R."/>
            <person name="Lipzen A."/>
            <person name="Sullivan W."/>
            <person name="Andreopoulos W.B."/>
            <person name="Clum A."/>
            <person name="Lindquist E."/>
            <person name="Daum C."/>
            <person name="Ramamoorthy G.K."/>
            <person name="Gryganskyi A."/>
            <person name="Culley D."/>
            <person name="Magnuson J.K."/>
            <person name="James T.Y."/>
            <person name="O'Malley M.A."/>
            <person name="Stajich J.E."/>
            <person name="Spatafora J.W."/>
            <person name="Visel A."/>
            <person name="Grigoriev I.V."/>
        </authorList>
    </citation>
    <scope>NUCLEOTIDE SEQUENCE [LARGE SCALE GENOMIC DNA]</scope>
    <source>
        <strain evidence="9 10">CBS 129021</strain>
    </source>
</reference>
<feature type="compositionally biased region" description="Polar residues" evidence="6">
    <location>
        <begin position="344"/>
        <end position="355"/>
    </location>
</feature>
<dbReference type="InterPro" id="IPR049326">
    <property type="entry name" value="Rhodopsin_dom_fungi"/>
</dbReference>
<evidence type="ECO:0000256" key="6">
    <source>
        <dbReference type="SAM" id="MobiDB-lite"/>
    </source>
</evidence>
<dbReference type="Proteomes" id="UP000193689">
    <property type="component" value="Unassembled WGS sequence"/>
</dbReference>
<dbReference type="AlphaFoldDB" id="A0A1Y2DP19"/>
<organism evidence="9 10">
    <name type="scientific">Pseudomassariella vexata</name>
    <dbReference type="NCBI Taxonomy" id="1141098"/>
    <lineage>
        <taxon>Eukaryota</taxon>
        <taxon>Fungi</taxon>
        <taxon>Dikarya</taxon>
        <taxon>Ascomycota</taxon>
        <taxon>Pezizomycotina</taxon>
        <taxon>Sordariomycetes</taxon>
        <taxon>Xylariomycetidae</taxon>
        <taxon>Amphisphaeriales</taxon>
        <taxon>Pseudomassariaceae</taxon>
        <taxon>Pseudomassariella</taxon>
    </lineage>
</organism>
<dbReference type="GO" id="GO:0016020">
    <property type="term" value="C:membrane"/>
    <property type="evidence" value="ECO:0007669"/>
    <property type="project" value="UniProtKB-SubCell"/>
</dbReference>
<protein>
    <recommendedName>
        <fullName evidence="8">Rhodopsin domain-containing protein</fullName>
    </recommendedName>
</protein>
<feature type="compositionally biased region" description="Polar residues" evidence="6">
    <location>
        <begin position="316"/>
        <end position="331"/>
    </location>
</feature>
<feature type="transmembrane region" description="Helical" evidence="7">
    <location>
        <begin position="20"/>
        <end position="41"/>
    </location>
</feature>
<comment type="similarity">
    <text evidence="5">Belongs to the SAT4 family.</text>
</comment>
<dbReference type="Pfam" id="PF20684">
    <property type="entry name" value="Fung_rhodopsin"/>
    <property type="match status" value="1"/>
</dbReference>
<dbReference type="InterPro" id="IPR052337">
    <property type="entry name" value="SAT4-like"/>
</dbReference>
<evidence type="ECO:0000256" key="1">
    <source>
        <dbReference type="ARBA" id="ARBA00004141"/>
    </source>
</evidence>
<feature type="domain" description="Rhodopsin" evidence="8">
    <location>
        <begin position="37"/>
        <end position="276"/>
    </location>
</feature>